<name>A0ACB5SNG9_9PEZI</name>
<organism evidence="1 2">
    <name type="scientific">Neofusicoccum parvum</name>
    <dbReference type="NCBI Taxonomy" id="310453"/>
    <lineage>
        <taxon>Eukaryota</taxon>
        <taxon>Fungi</taxon>
        <taxon>Dikarya</taxon>
        <taxon>Ascomycota</taxon>
        <taxon>Pezizomycotina</taxon>
        <taxon>Dothideomycetes</taxon>
        <taxon>Dothideomycetes incertae sedis</taxon>
        <taxon>Botryosphaeriales</taxon>
        <taxon>Botryosphaeriaceae</taxon>
        <taxon>Neofusicoccum</taxon>
    </lineage>
</organism>
<accession>A0ACB5SNG9</accession>
<proteinExistence type="predicted"/>
<keyword evidence="2" id="KW-1185">Reference proteome</keyword>
<evidence type="ECO:0000313" key="1">
    <source>
        <dbReference type="EMBL" id="GME49731.1"/>
    </source>
</evidence>
<keyword evidence="1" id="KW-0378">Hydrolase</keyword>
<dbReference type="Proteomes" id="UP001165186">
    <property type="component" value="Unassembled WGS sequence"/>
</dbReference>
<gene>
    <name evidence="1" type="primary">g1915</name>
    <name evidence="1" type="ORF">NpPPO83_00001915</name>
</gene>
<dbReference type="EMBL" id="BSXG01000158">
    <property type="protein sequence ID" value="GME49731.1"/>
    <property type="molecule type" value="Genomic_DNA"/>
</dbReference>
<protein>
    <submittedName>
        <fullName evidence="1">Peptidase S10 serine carboxypeptidase</fullName>
    </submittedName>
</protein>
<reference evidence="1" key="1">
    <citation type="submission" date="2024-09" db="EMBL/GenBank/DDBJ databases">
        <title>Draft Genome Sequences of Neofusicoccum parvum.</title>
        <authorList>
            <person name="Ashida A."/>
            <person name="Camagna M."/>
            <person name="Tanaka A."/>
            <person name="Takemoto D."/>
        </authorList>
    </citation>
    <scope>NUCLEOTIDE SEQUENCE</scope>
    <source>
        <strain evidence="1">PPO83</strain>
    </source>
</reference>
<evidence type="ECO:0000313" key="2">
    <source>
        <dbReference type="Proteomes" id="UP001165186"/>
    </source>
</evidence>
<keyword evidence="1" id="KW-0645">Protease</keyword>
<keyword evidence="1" id="KW-0121">Carboxypeptidase</keyword>
<comment type="caution">
    <text evidence="1">The sequence shown here is derived from an EMBL/GenBank/DDBJ whole genome shotgun (WGS) entry which is preliminary data.</text>
</comment>
<sequence>MAPKPVLLLTASPYHGHVVPMRTIAAALVQAGYCVYLLTGANFEATVTAAGATFLQLPAEADTEDDPELEAARLGTQWKADVLDQIAQYFEKGTIGAHMDPQVTGLHAAITRIRAAHPAAPLVALTDVWFFGAVAIMAGAPGPRPDAWIGVGMVPVGLASQDCPPWGPGELPDPSPQGRARDADIFERARAAFAETQARYEAVLRRRDAARVRWFWDEPYLLPDRFVQLCLPSLEWPRTDAPVAIRYTGGLPRLPPKDSAAAAVDHPAWWPELDRCRRERVPVVAVSQGTVDVDLSQLVLPTMAALADREDVLLVVALGKKGRTLPPGTAVPRNARVEGWIAYDELLPRLDVFVTNGGYGSLQAAATHGVPLVLAGGSIDKPEVAARAEWAGLGVNLRTATPSPDQIRQAVDEVLEDDNYAQNAKQLQQEMQSADPLGVLVQTIEEVV</sequence>